<evidence type="ECO:0000313" key="2">
    <source>
        <dbReference type="Proteomes" id="UP000290289"/>
    </source>
</evidence>
<protein>
    <submittedName>
        <fullName evidence="1">Uncharacterized protein</fullName>
    </submittedName>
</protein>
<name>A0A498HXR1_MALDO</name>
<reference evidence="1 2" key="1">
    <citation type="submission" date="2018-10" db="EMBL/GenBank/DDBJ databases">
        <title>A high-quality apple genome assembly.</title>
        <authorList>
            <person name="Hu J."/>
        </authorList>
    </citation>
    <scope>NUCLEOTIDE SEQUENCE [LARGE SCALE GENOMIC DNA]</scope>
    <source>
        <strain evidence="2">cv. HFTH1</strain>
        <tissue evidence="1">Young leaf</tissue>
    </source>
</reference>
<dbReference type="EMBL" id="RDQH01000341">
    <property type="protein sequence ID" value="RXH75610.1"/>
    <property type="molecule type" value="Genomic_DNA"/>
</dbReference>
<evidence type="ECO:0000313" key="1">
    <source>
        <dbReference type="EMBL" id="RXH75610.1"/>
    </source>
</evidence>
<keyword evidence="2" id="KW-1185">Reference proteome</keyword>
<dbReference type="Proteomes" id="UP000290289">
    <property type="component" value="Chromosome 15"/>
</dbReference>
<comment type="caution">
    <text evidence="1">The sequence shown here is derived from an EMBL/GenBank/DDBJ whole genome shotgun (WGS) entry which is preliminary data.</text>
</comment>
<organism evidence="1 2">
    <name type="scientific">Malus domestica</name>
    <name type="common">Apple</name>
    <name type="synonym">Pyrus malus</name>
    <dbReference type="NCBI Taxonomy" id="3750"/>
    <lineage>
        <taxon>Eukaryota</taxon>
        <taxon>Viridiplantae</taxon>
        <taxon>Streptophyta</taxon>
        <taxon>Embryophyta</taxon>
        <taxon>Tracheophyta</taxon>
        <taxon>Spermatophyta</taxon>
        <taxon>Magnoliopsida</taxon>
        <taxon>eudicotyledons</taxon>
        <taxon>Gunneridae</taxon>
        <taxon>Pentapetalae</taxon>
        <taxon>rosids</taxon>
        <taxon>fabids</taxon>
        <taxon>Rosales</taxon>
        <taxon>Rosaceae</taxon>
        <taxon>Amygdaloideae</taxon>
        <taxon>Maleae</taxon>
        <taxon>Malus</taxon>
    </lineage>
</organism>
<dbReference type="AlphaFoldDB" id="A0A498HXR1"/>
<sequence>MRVRRQSRARPRKHSAQVTVYFHELPAVESKLGRGRHASHRISFPIDQAPTICNMVKTKVATKTCKVPVKVIKVGPKKCPPKNASRNARKIAARALRKKITRERLLKNIKIVSMEFL</sequence>
<proteinExistence type="predicted"/>
<accession>A0A498HXR1</accession>
<gene>
    <name evidence="1" type="ORF">DVH24_039309</name>
</gene>